<dbReference type="InterPro" id="IPR010982">
    <property type="entry name" value="Lambda_DNA-bd_dom_sf"/>
</dbReference>
<sequence>MRLDDYLKEKKLSQAAFGALMQPAVTQSLVSQWIRGTARVMLDQALQIEVLTEGLVSPKELSDLYRARDASQPEPAAA</sequence>
<accession>A0ABW9DSG1</accession>
<proteinExistence type="predicted"/>
<evidence type="ECO:0000313" key="2">
    <source>
        <dbReference type="Proteomes" id="UP001629432"/>
    </source>
</evidence>
<reference evidence="1 2" key="1">
    <citation type="journal article" date="2024" name="Chem. Sci.">
        <title>Discovery of megapolipeptins by genome mining of a Burkholderiales bacteria collection.</title>
        <authorList>
            <person name="Paulo B.S."/>
            <person name="Recchia M.J.J."/>
            <person name="Lee S."/>
            <person name="Fergusson C.H."/>
            <person name="Romanowski S.B."/>
            <person name="Hernandez A."/>
            <person name="Krull N."/>
            <person name="Liu D.Y."/>
            <person name="Cavanagh H."/>
            <person name="Bos A."/>
            <person name="Gray C.A."/>
            <person name="Murphy B.T."/>
            <person name="Linington R.G."/>
            <person name="Eustaquio A.S."/>
        </authorList>
    </citation>
    <scope>NUCLEOTIDE SEQUENCE [LARGE SCALE GENOMIC DNA]</scope>
    <source>
        <strain evidence="1 2">RL17-338-BIC-A</strain>
    </source>
</reference>
<keyword evidence="2" id="KW-1185">Reference proteome</keyword>
<protein>
    <recommendedName>
        <fullName evidence="3">Helix-turn-helix domain-containing protein</fullName>
    </recommendedName>
</protein>
<dbReference type="Proteomes" id="UP001629432">
    <property type="component" value="Unassembled WGS sequence"/>
</dbReference>
<dbReference type="RefSeq" id="WP_408336957.1">
    <property type="nucleotide sequence ID" value="NZ_JAQQCF010000012.1"/>
</dbReference>
<dbReference type="EMBL" id="JAQQCF010000012">
    <property type="protein sequence ID" value="MFM0638055.1"/>
    <property type="molecule type" value="Genomic_DNA"/>
</dbReference>
<organism evidence="1 2">
    <name type="scientific">Paraburkholderia metrosideri</name>
    <dbReference type="NCBI Taxonomy" id="580937"/>
    <lineage>
        <taxon>Bacteria</taxon>
        <taxon>Pseudomonadati</taxon>
        <taxon>Pseudomonadota</taxon>
        <taxon>Betaproteobacteria</taxon>
        <taxon>Burkholderiales</taxon>
        <taxon>Burkholderiaceae</taxon>
        <taxon>Paraburkholderia</taxon>
    </lineage>
</organism>
<comment type="caution">
    <text evidence="1">The sequence shown here is derived from an EMBL/GenBank/DDBJ whole genome shotgun (WGS) entry which is preliminary data.</text>
</comment>
<dbReference type="Gene3D" id="1.10.260.40">
    <property type="entry name" value="lambda repressor-like DNA-binding domains"/>
    <property type="match status" value="1"/>
</dbReference>
<evidence type="ECO:0000313" key="1">
    <source>
        <dbReference type="EMBL" id="MFM0638055.1"/>
    </source>
</evidence>
<evidence type="ECO:0008006" key="3">
    <source>
        <dbReference type="Google" id="ProtNLM"/>
    </source>
</evidence>
<name>A0ABW9DSG1_9BURK</name>
<gene>
    <name evidence="1" type="ORF">PQQ63_15240</name>
</gene>